<keyword evidence="1" id="KW-0853">WD repeat</keyword>
<evidence type="ECO:0000313" key="5">
    <source>
        <dbReference type="Proteomes" id="UP001165740"/>
    </source>
</evidence>
<protein>
    <submittedName>
        <fullName evidence="6">Uncharacterized protein LOC106069236</fullName>
    </submittedName>
</protein>
<dbReference type="SUPFAM" id="SSF50998">
    <property type="entry name" value="Quinoprotein alcohol dehydrogenase-like"/>
    <property type="match status" value="1"/>
</dbReference>
<dbReference type="InterPro" id="IPR057588">
    <property type="entry name" value="NWD1/2-like_WH"/>
</dbReference>
<dbReference type="InterPro" id="IPR052752">
    <property type="entry name" value="NACHT-WD_repeat"/>
</dbReference>
<reference evidence="6" key="1">
    <citation type="submission" date="2025-08" db="UniProtKB">
        <authorList>
            <consortium name="RefSeq"/>
        </authorList>
    </citation>
    <scope>IDENTIFICATION</scope>
</reference>
<keyword evidence="5" id="KW-1185">Reference proteome</keyword>
<accession>A0A9W3AZC8</accession>
<dbReference type="InterPro" id="IPR011047">
    <property type="entry name" value="Quinoprotein_ADH-like_sf"/>
</dbReference>
<dbReference type="RefSeq" id="XP_055892563.1">
    <property type="nucleotide sequence ID" value="XM_056036588.1"/>
</dbReference>
<proteinExistence type="predicted"/>
<feature type="compositionally biased region" description="Polar residues" evidence="3">
    <location>
        <begin position="58"/>
        <end position="70"/>
    </location>
</feature>
<feature type="region of interest" description="Disordered" evidence="3">
    <location>
        <begin position="19"/>
        <end position="82"/>
    </location>
</feature>
<sequence length="1408" mass="157018">MGAACSFVENSHQVVFQKRKSKDVASLNTLKAEGRPRKRSTTSSSEVNFKVQPKELLSSPTTTVKDGVNQSEEENEITTEDDTMQEAAVENFSLKEVTAEANNDNPVTDVKANEPVIEPEQWKIPPRLSFLTLDLQELLLGHPADLSRLMEPLRVIRLKVIAPGEDCMKERLILWENVFSSLRLSCAMQGYVLDIVDDLWSSSNLDKAYAHLYSQTFSDDTDDAVHLLDGLDVDTADILLLVLAETFKPRLPLSLSHEDYTLTLVSLPDSSTTALFHDLYANNENRIPPAYELKHHVLVRQDEVKVGRLTELMMEIFRREQKDLHLFLTDYCQQIKTVLQDSPDLLQRCVLLMRSSDAAVPSGGDDVYVGALYSSGDHDQMASMVMAVKNECPQTNQIKYTFIPIKTEAPQTIEDVANSSSLLKMSQKVKERLEAIVRKVIEVKSSDAKVIATGVPRNLIEELVTQAKHYQRLTGVMPLFESPTLSSLQDYLSHVSEMPIVMYADPGWGLSTLGSQLVKLCVNSLPTTVIIYRFIGISPDSNSLLATLLSIKQQLDVMLGLNPLRGQEETKEPLIESLLKDIVFRSSKQLPMLIILEGLSLLSGQMKELDIMVLSEMLPVTTKLLILTSDVDAARGLRAKMKDAFYVKAVDWEHEVVMELFNSQMARSRRSLTDSQKALVISSIQSCPLPMYAIMMSRLAVTWRGLTEVSNETLPTTLEGILDQVFETLEKIVPSDCFTAMMAYLTGSLGGIAPWEMLDLLSVNDSVLLSVYSDVNDPPIHRSPTILWSFASNYLIPFLSIFQSRDFLLYTWSSNCLRKSATNRYISSPVTSTILHRELSDHFQGRWSNKKKPFPDPEEEIELLQDRFIISQPDQYGHHFNVRKFMCLPFHLVRSKTKNAVALEKCIFHLPWVQCKLEAVSVLQVVCDLELAKSMETSSTKVIQQMQQAIVLNSSILHVDCREIYKYLKPLLTNKTSSSEEESSNALNVKNNGLVKFYACLTNPSRSLLHLLDEILPPSYNNTFLSPPVIDAIVPVAGDVHVAAVLRSEGEIKIFNTVTNVCVRTLTGADSPQSLVMLDFPKAVVLCNRELYVMDLDEGKIVSKLRGVLNLMKPFFGLQNKNRVVVLSRDRMVVNILNIETDSIVASFKAGEARFLDSLILSADGSTLVCGDETQKPFPLLVWSLEHCKLLHDIRVPQHEFLTHLADISPDGHYLICVCREVNSSESGFVALCDLNTGQLYKKFKTEASCTALAIASKSLAAVVALDTGQLSVWDIVSGDHKFVMEGPKLSIDTLVITPSGKSCLTYCRQDGSISSYTLCLWDLEQGEFVASHTFQSPITSAYITSDSRLVLAGVKGYACPMRLMLVPAGSTLASVKSKWELEKDGEHVCFGEESRQGTMINLAMGAD</sequence>
<evidence type="ECO:0000259" key="4">
    <source>
        <dbReference type="Pfam" id="PF25469"/>
    </source>
</evidence>
<evidence type="ECO:0000256" key="2">
    <source>
        <dbReference type="ARBA" id="ARBA00022737"/>
    </source>
</evidence>
<evidence type="ECO:0000313" key="6">
    <source>
        <dbReference type="RefSeq" id="XP_055892563.1"/>
    </source>
</evidence>
<gene>
    <name evidence="6" type="primary">LOC106069236</name>
</gene>
<evidence type="ECO:0000256" key="1">
    <source>
        <dbReference type="ARBA" id="ARBA00022574"/>
    </source>
</evidence>
<dbReference type="InterPro" id="IPR015943">
    <property type="entry name" value="WD40/YVTN_repeat-like_dom_sf"/>
</dbReference>
<evidence type="ECO:0000256" key="3">
    <source>
        <dbReference type="SAM" id="MobiDB-lite"/>
    </source>
</evidence>
<dbReference type="GeneID" id="106069236"/>
<feature type="domain" description="NWD1/2-like winged helix-turn-helix" evidence="4">
    <location>
        <begin position="716"/>
        <end position="829"/>
    </location>
</feature>
<dbReference type="PANTHER" id="PTHR19871:SF45">
    <property type="entry name" value="NACHT DOMAIN-CONTAINING PROTEIN"/>
    <property type="match status" value="1"/>
</dbReference>
<dbReference type="Pfam" id="PF25469">
    <property type="entry name" value="WHD_NWD1"/>
    <property type="match status" value="1"/>
</dbReference>
<dbReference type="Gene3D" id="2.130.10.10">
    <property type="entry name" value="YVTN repeat-like/Quinoprotein amine dehydrogenase"/>
    <property type="match status" value="2"/>
</dbReference>
<dbReference type="OMA" id="FREICIE"/>
<organism evidence="5 6">
    <name type="scientific">Biomphalaria glabrata</name>
    <name type="common">Bloodfluke planorb</name>
    <name type="synonym">Freshwater snail</name>
    <dbReference type="NCBI Taxonomy" id="6526"/>
    <lineage>
        <taxon>Eukaryota</taxon>
        <taxon>Metazoa</taxon>
        <taxon>Spiralia</taxon>
        <taxon>Lophotrochozoa</taxon>
        <taxon>Mollusca</taxon>
        <taxon>Gastropoda</taxon>
        <taxon>Heterobranchia</taxon>
        <taxon>Euthyneura</taxon>
        <taxon>Panpulmonata</taxon>
        <taxon>Hygrophila</taxon>
        <taxon>Lymnaeoidea</taxon>
        <taxon>Planorbidae</taxon>
        <taxon>Biomphalaria</taxon>
    </lineage>
</organism>
<dbReference type="Proteomes" id="UP001165740">
    <property type="component" value="Chromosome 7"/>
</dbReference>
<keyword evidence="2" id="KW-0677">Repeat</keyword>
<dbReference type="PANTHER" id="PTHR19871">
    <property type="entry name" value="BETA TRANSDUCIN-RELATED PROTEIN"/>
    <property type="match status" value="1"/>
</dbReference>
<dbReference type="OrthoDB" id="6134417at2759"/>
<feature type="compositionally biased region" description="Acidic residues" evidence="3">
    <location>
        <begin position="71"/>
        <end position="82"/>
    </location>
</feature>
<name>A0A9W3AZC8_BIOGL</name>